<evidence type="ECO:0000313" key="2">
    <source>
        <dbReference type="EMBL" id="SFC33981.1"/>
    </source>
</evidence>
<reference evidence="2 3" key="1">
    <citation type="submission" date="2016-10" db="EMBL/GenBank/DDBJ databases">
        <authorList>
            <person name="de Groot N.N."/>
        </authorList>
    </citation>
    <scope>NUCLEOTIDE SEQUENCE [LARGE SCALE GENOMIC DNA]</scope>
    <source>
        <strain evidence="2 3">DSM 12992</strain>
    </source>
</reference>
<organism evidence="2 3">
    <name type="scientific">Clostridium uliginosum</name>
    <dbReference type="NCBI Taxonomy" id="119641"/>
    <lineage>
        <taxon>Bacteria</taxon>
        <taxon>Bacillati</taxon>
        <taxon>Bacillota</taxon>
        <taxon>Clostridia</taxon>
        <taxon>Eubacteriales</taxon>
        <taxon>Clostridiaceae</taxon>
        <taxon>Clostridium</taxon>
    </lineage>
</organism>
<evidence type="ECO:0000313" key="3">
    <source>
        <dbReference type="Proteomes" id="UP000199263"/>
    </source>
</evidence>
<dbReference type="Pfam" id="PF13416">
    <property type="entry name" value="SBP_bac_8"/>
    <property type="match status" value="1"/>
</dbReference>
<dbReference type="Gene3D" id="3.40.190.10">
    <property type="entry name" value="Periplasmic binding protein-like II"/>
    <property type="match status" value="1"/>
</dbReference>
<proteinExistence type="predicted"/>
<dbReference type="SUPFAM" id="SSF53850">
    <property type="entry name" value="Periplasmic binding protein-like II"/>
    <property type="match status" value="1"/>
</dbReference>
<dbReference type="AlphaFoldDB" id="A0A1I1IDC7"/>
<keyword evidence="1" id="KW-1133">Transmembrane helix</keyword>
<evidence type="ECO:0000256" key="1">
    <source>
        <dbReference type="SAM" id="Phobius"/>
    </source>
</evidence>
<keyword evidence="2" id="KW-0762">Sugar transport</keyword>
<name>A0A1I1IDC7_9CLOT</name>
<dbReference type="EMBL" id="FOMG01000002">
    <property type="protein sequence ID" value="SFC33981.1"/>
    <property type="molecule type" value="Genomic_DNA"/>
</dbReference>
<keyword evidence="3" id="KW-1185">Reference proteome</keyword>
<keyword evidence="1" id="KW-0812">Transmembrane</keyword>
<accession>A0A1I1IDC7</accession>
<sequence>MKNKFKYGITFFLAIAIVIVSINLFEPNKEQKVRGNIEILVNEDYYEYLKECADSFMEDNIKANIQVREINDYEYVDNINTQIQQGKLTNIAQLDRLELEKISLENFKFYDEISKTVETYSKNFATVRLNEVKIDNHIIGVPLSSRPLVLYLREDMLNQYGYHSEDISTWNDIINIGKDIYNKSNGNIKILNATGKDYDDLVSLLIMQYLDEDNSIDIIKNKVENKIQQLKDNNILNLNEGNEFLARISSINGMKELMSLDKPCEWFCTNPPSKEVGTNRFFCAEGDNLIVLDQNNENQRLIQKFITFVITNNKDTIKYIKKGNFFSSYLYTYKNVEIEDQVKNFKGKSPLVIMSNAQEKAPEVKDYEKYIKIKTQMLNY</sequence>
<dbReference type="STRING" id="119641.SAMN05421842_102234"/>
<dbReference type="RefSeq" id="WP_090088551.1">
    <property type="nucleotide sequence ID" value="NZ_FOMG01000002.1"/>
</dbReference>
<dbReference type="InterPro" id="IPR006059">
    <property type="entry name" value="SBP"/>
</dbReference>
<keyword evidence="1" id="KW-0472">Membrane</keyword>
<feature type="transmembrane region" description="Helical" evidence="1">
    <location>
        <begin position="7"/>
        <end position="25"/>
    </location>
</feature>
<protein>
    <submittedName>
        <fullName evidence="2">Multiple sugar transport system substrate-binding protein</fullName>
    </submittedName>
</protein>
<gene>
    <name evidence="2" type="ORF">SAMN05421842_102234</name>
</gene>
<dbReference type="Proteomes" id="UP000199263">
    <property type="component" value="Unassembled WGS sequence"/>
</dbReference>
<dbReference type="OrthoDB" id="9768630at2"/>
<keyword evidence="2" id="KW-0813">Transport</keyword>